<feature type="repeat" description="ANK" evidence="1">
    <location>
        <begin position="580"/>
        <end position="612"/>
    </location>
</feature>
<dbReference type="GO" id="GO:0045022">
    <property type="term" value="P:early endosome to late endosome transport"/>
    <property type="evidence" value="ECO:0007669"/>
    <property type="project" value="TreeGrafter"/>
</dbReference>
<dbReference type="AlphaFoldDB" id="A0A8J2HCM6"/>
<sequence>MEASYDENLSENIFLRTLETNYPEIFKKTVDNNWIICVPRTGSFQNNYTINENDVSGHVLIPQSHQDDSEHTHQLQHHHQTFQTLAGNKILLKNRHLNFQDHEFNNKASRLLFEETFYTNNLLKYTVWCIERPLTPGSLNSDNDVVILSNVGDCMNFLWTEVDDKNVFRDLDTYIETFENSHKNSIDKNSINILRQLIEKLYHECLDKIISITKLQEKITASPHYYRTIKLAVESYVLYGLRNLLPGAVSTNTSQDDAKLNKIIKNLYELELKDLTEISHDIQAGIARGKIELSRLDTFVTVLGKVGCLKHAVHLISENIDTISCDNLLPILIYIVVRTGLPNWIAQLEFMKQFRFSADAINETDEVGFLITSLEAAVEHVKSGELSEQNLQLSLVKSLNDASLQDKTTVNKFFSAVQKCNLEEIERILNQKNQKPILESKLCHPLCRCENCESSFTEIQLAQSSWPSVNSKDNRNRTALHVASSCGHVAVVDFLLIHHADPNAKDVDGLTPLHCAALRGHQNTVLLLLHANADPRLLDNRGNSPLHFATDSGHENCVKALLYFSGQMGISINTSCANVVGDTPLHHASKWGFMTIVEILLEHGANKRAANRRGQTPMTVAHSSHILHRLEEHPETLETVHRVMNRQRHQHSLELKSKMINNNKKSCDESPEKIHQVDKLLAAICRSDIRLACYYLGLEGPPVKATDNTPRLCHPLCVCENCEPTEEISDQSNRTVALGLNVTNPRGETALHYACAIGLTELIQILLDAGANVNARTTNKNRTPLHVACLKSKIQAVKLLLNCCTIDVDVKDYTGDTPLHLSAKNGDSHIIELLLRHGADIHSRNFKGASALDEVQDVFCMKILAAHSENKTNNPVDIL</sequence>
<feature type="repeat" description="ANK" evidence="1">
    <location>
        <begin position="475"/>
        <end position="507"/>
    </location>
</feature>
<dbReference type="PANTHER" id="PTHR24170:SF2">
    <property type="entry name" value="ANKYRIN REPEAT DOMAIN-CONTAINING PROTEIN 27"/>
    <property type="match status" value="1"/>
</dbReference>
<dbReference type="Gene3D" id="1.20.1050.80">
    <property type="entry name" value="VPS9 domain"/>
    <property type="match status" value="1"/>
</dbReference>
<dbReference type="CDD" id="cd22885">
    <property type="entry name" value="ANKRD27_zf1"/>
    <property type="match status" value="1"/>
</dbReference>
<dbReference type="GO" id="GO:0097422">
    <property type="term" value="C:tubular endosome"/>
    <property type="evidence" value="ECO:0007669"/>
    <property type="project" value="TreeGrafter"/>
</dbReference>
<keyword evidence="4" id="KW-1185">Reference proteome</keyword>
<dbReference type="GO" id="GO:0043005">
    <property type="term" value="C:neuron projection"/>
    <property type="evidence" value="ECO:0007669"/>
    <property type="project" value="TreeGrafter"/>
</dbReference>
<feature type="repeat" description="ANK" evidence="1">
    <location>
        <begin position="814"/>
        <end position="846"/>
    </location>
</feature>
<dbReference type="GO" id="GO:0005886">
    <property type="term" value="C:plasma membrane"/>
    <property type="evidence" value="ECO:0007669"/>
    <property type="project" value="TreeGrafter"/>
</dbReference>
<dbReference type="EMBL" id="CAJNRD030001120">
    <property type="protein sequence ID" value="CAG5093753.1"/>
    <property type="molecule type" value="Genomic_DNA"/>
</dbReference>
<evidence type="ECO:0000313" key="3">
    <source>
        <dbReference type="EMBL" id="CAG5093753.1"/>
    </source>
</evidence>
<dbReference type="InterPro" id="IPR036770">
    <property type="entry name" value="Ankyrin_rpt-contain_sf"/>
</dbReference>
<name>A0A8J2HCM6_COTCN</name>
<feature type="repeat" description="ANK" evidence="1">
    <location>
        <begin position="508"/>
        <end position="540"/>
    </location>
</feature>
<dbReference type="SMART" id="SM00167">
    <property type="entry name" value="VPS9"/>
    <property type="match status" value="1"/>
</dbReference>
<feature type="repeat" description="ANK" evidence="1">
    <location>
        <begin position="541"/>
        <end position="562"/>
    </location>
</feature>
<dbReference type="PRINTS" id="PR01415">
    <property type="entry name" value="ANKYRIN"/>
</dbReference>
<feature type="repeat" description="ANK" evidence="1">
    <location>
        <begin position="746"/>
        <end position="778"/>
    </location>
</feature>
<dbReference type="GO" id="GO:0005770">
    <property type="term" value="C:late endosome"/>
    <property type="evidence" value="ECO:0007669"/>
    <property type="project" value="TreeGrafter"/>
</dbReference>
<dbReference type="PROSITE" id="PS50088">
    <property type="entry name" value="ANK_REPEAT"/>
    <property type="match status" value="7"/>
</dbReference>
<dbReference type="SUPFAM" id="SSF48403">
    <property type="entry name" value="Ankyrin repeat"/>
    <property type="match status" value="2"/>
</dbReference>
<dbReference type="OrthoDB" id="411646at2759"/>
<dbReference type="PROSITE" id="PS50297">
    <property type="entry name" value="ANK_REP_REGION"/>
    <property type="match status" value="7"/>
</dbReference>
<dbReference type="GO" id="GO:0030133">
    <property type="term" value="C:transport vesicle"/>
    <property type="evidence" value="ECO:0007669"/>
    <property type="project" value="TreeGrafter"/>
</dbReference>
<evidence type="ECO:0000256" key="1">
    <source>
        <dbReference type="PROSITE-ProRule" id="PRU00023"/>
    </source>
</evidence>
<comment type="caution">
    <text evidence="3">The sequence shown here is derived from an EMBL/GenBank/DDBJ whole genome shotgun (WGS) entry which is preliminary data.</text>
</comment>
<dbReference type="InterPro" id="IPR002110">
    <property type="entry name" value="Ankyrin_rpt"/>
</dbReference>
<protein>
    <submittedName>
        <fullName evidence="3">Similar to ANKRD27: Ankyrin repeat domain-containing protein 27 (Homo sapiens)</fullName>
    </submittedName>
</protein>
<dbReference type="InterPro" id="IPR037191">
    <property type="entry name" value="VPS9_dom_sf"/>
</dbReference>
<dbReference type="Pfam" id="PF02204">
    <property type="entry name" value="VPS9"/>
    <property type="match status" value="1"/>
</dbReference>
<feature type="repeat" description="ANK" evidence="1">
    <location>
        <begin position="780"/>
        <end position="802"/>
    </location>
</feature>
<organism evidence="3 4">
    <name type="scientific">Cotesia congregata</name>
    <name type="common">Parasitoid wasp</name>
    <name type="synonym">Apanteles congregatus</name>
    <dbReference type="NCBI Taxonomy" id="51543"/>
    <lineage>
        <taxon>Eukaryota</taxon>
        <taxon>Metazoa</taxon>
        <taxon>Ecdysozoa</taxon>
        <taxon>Arthropoda</taxon>
        <taxon>Hexapoda</taxon>
        <taxon>Insecta</taxon>
        <taxon>Pterygota</taxon>
        <taxon>Neoptera</taxon>
        <taxon>Endopterygota</taxon>
        <taxon>Hymenoptera</taxon>
        <taxon>Apocrita</taxon>
        <taxon>Ichneumonoidea</taxon>
        <taxon>Braconidae</taxon>
        <taxon>Microgastrinae</taxon>
        <taxon>Cotesia</taxon>
    </lineage>
</organism>
<dbReference type="PROSITE" id="PS51205">
    <property type="entry name" value="VPS9"/>
    <property type="match status" value="1"/>
</dbReference>
<dbReference type="Pfam" id="PF12796">
    <property type="entry name" value="Ank_2"/>
    <property type="match status" value="3"/>
</dbReference>
<dbReference type="InterPro" id="IPR051248">
    <property type="entry name" value="UPF0507/Ank_repeat_27"/>
</dbReference>
<accession>A0A8J2HCM6</accession>
<dbReference type="SUPFAM" id="SSF109993">
    <property type="entry name" value="VPS9 domain"/>
    <property type="match status" value="1"/>
</dbReference>
<dbReference type="Proteomes" id="UP000786811">
    <property type="component" value="Unassembled WGS sequence"/>
</dbReference>
<evidence type="ECO:0000313" key="4">
    <source>
        <dbReference type="Proteomes" id="UP000786811"/>
    </source>
</evidence>
<dbReference type="GO" id="GO:0000149">
    <property type="term" value="F:SNARE binding"/>
    <property type="evidence" value="ECO:0007669"/>
    <property type="project" value="TreeGrafter"/>
</dbReference>
<feature type="domain" description="VPS9" evidence="2">
    <location>
        <begin position="254"/>
        <end position="390"/>
    </location>
</feature>
<dbReference type="SMART" id="SM00248">
    <property type="entry name" value="ANK"/>
    <property type="match status" value="7"/>
</dbReference>
<dbReference type="GO" id="GO:0005085">
    <property type="term" value="F:guanyl-nucleotide exchange factor activity"/>
    <property type="evidence" value="ECO:0007669"/>
    <property type="project" value="TreeGrafter"/>
</dbReference>
<dbReference type="GO" id="GO:0005769">
    <property type="term" value="C:early endosome"/>
    <property type="evidence" value="ECO:0007669"/>
    <property type="project" value="TreeGrafter"/>
</dbReference>
<dbReference type="Gene3D" id="1.25.40.20">
    <property type="entry name" value="Ankyrin repeat-containing domain"/>
    <property type="match status" value="3"/>
</dbReference>
<dbReference type="InterPro" id="IPR003123">
    <property type="entry name" value="VPS9"/>
</dbReference>
<reference evidence="3" key="1">
    <citation type="submission" date="2021-04" db="EMBL/GenBank/DDBJ databases">
        <authorList>
            <person name="Chebbi M.A.C M."/>
        </authorList>
    </citation>
    <scope>NUCLEOTIDE SEQUENCE</scope>
</reference>
<keyword evidence="1" id="KW-0040">ANK repeat</keyword>
<dbReference type="PANTHER" id="PTHR24170">
    <property type="entry name" value="ANKYRIN REPEAT DOMAIN-CONTAINING PROTEIN 27"/>
    <property type="match status" value="1"/>
</dbReference>
<evidence type="ECO:0000259" key="2">
    <source>
        <dbReference type="PROSITE" id="PS51205"/>
    </source>
</evidence>
<dbReference type="GO" id="GO:0048812">
    <property type="term" value="P:neuron projection morphogenesis"/>
    <property type="evidence" value="ECO:0007669"/>
    <property type="project" value="TreeGrafter"/>
</dbReference>
<proteinExistence type="predicted"/>
<gene>
    <name evidence="3" type="ORF">HICCMSTLAB_LOCUS7079</name>
</gene>